<dbReference type="InterPro" id="IPR010512">
    <property type="entry name" value="DUF1091"/>
</dbReference>
<dbReference type="RefSeq" id="XP_049308397.1">
    <property type="nucleotide sequence ID" value="XM_049452440.1"/>
</dbReference>
<gene>
    <name evidence="3" type="primary">LOC125777455</name>
</gene>
<dbReference type="GeneID" id="125777455"/>
<dbReference type="Proteomes" id="UP001652620">
    <property type="component" value="Chromosome 3"/>
</dbReference>
<dbReference type="PANTHER" id="PTHR20898">
    <property type="entry name" value="DAEDALUS ON 3-RELATED-RELATED"/>
    <property type="match status" value="1"/>
</dbReference>
<dbReference type="SMART" id="SM00697">
    <property type="entry name" value="DM8"/>
    <property type="match status" value="1"/>
</dbReference>
<feature type="chain" id="PRO_5047001270" evidence="1">
    <location>
        <begin position="24"/>
        <end position="183"/>
    </location>
</feature>
<dbReference type="PANTHER" id="PTHR20898:SF0">
    <property type="entry name" value="DAEDALUS ON 3-RELATED"/>
    <property type="match status" value="1"/>
</dbReference>
<protein>
    <submittedName>
        <fullName evidence="3">Uncharacterized protein LOC125777455</fullName>
    </submittedName>
</protein>
<evidence type="ECO:0000256" key="1">
    <source>
        <dbReference type="SAM" id="SignalP"/>
    </source>
</evidence>
<name>A0ABM3JGN6_BACDO</name>
<dbReference type="Pfam" id="PF06477">
    <property type="entry name" value="DUF1091"/>
    <property type="match status" value="1"/>
</dbReference>
<proteinExistence type="predicted"/>
<evidence type="ECO:0000313" key="2">
    <source>
        <dbReference type="Proteomes" id="UP001652620"/>
    </source>
</evidence>
<keyword evidence="2" id="KW-1185">Reference proteome</keyword>
<feature type="signal peptide" evidence="1">
    <location>
        <begin position="1"/>
        <end position="23"/>
    </location>
</feature>
<evidence type="ECO:0000313" key="3">
    <source>
        <dbReference type="RefSeq" id="XP_049308397.1"/>
    </source>
</evidence>
<accession>A0ABM3JGN6</accession>
<organism evidence="2 3">
    <name type="scientific">Bactrocera dorsalis</name>
    <name type="common">Oriental fruit fly</name>
    <name type="synonym">Dacus dorsalis</name>
    <dbReference type="NCBI Taxonomy" id="27457"/>
    <lineage>
        <taxon>Eukaryota</taxon>
        <taxon>Metazoa</taxon>
        <taxon>Ecdysozoa</taxon>
        <taxon>Arthropoda</taxon>
        <taxon>Hexapoda</taxon>
        <taxon>Insecta</taxon>
        <taxon>Pterygota</taxon>
        <taxon>Neoptera</taxon>
        <taxon>Endopterygota</taxon>
        <taxon>Diptera</taxon>
        <taxon>Brachycera</taxon>
        <taxon>Muscomorpha</taxon>
        <taxon>Tephritoidea</taxon>
        <taxon>Tephritidae</taxon>
        <taxon>Bactrocera</taxon>
        <taxon>Bactrocera</taxon>
    </lineage>
</organism>
<sequence>MFRLCRRLTFVLIACVQLQVVQNEKIVKLLAITCECVQPKTLNITVCTLKQMPHDMAEVSVAVTLLQRPINNASLSALLIKRGYEDRAPMVDYTIDGCAFFRKKHRNFLATFAYKAMGLDKYSNLNHSCPYDHDILVDRYAFNGRAIGKIIPFGNGEFTFVTKWLAYNDLKAIVKIRFIVFDR</sequence>
<keyword evidence="1" id="KW-0732">Signal</keyword>
<reference evidence="3" key="1">
    <citation type="submission" date="2025-08" db="UniProtKB">
        <authorList>
            <consortium name="RefSeq"/>
        </authorList>
    </citation>
    <scope>IDENTIFICATION</scope>
    <source>
        <tissue evidence="3">Adult</tissue>
    </source>
</reference>